<dbReference type="EMBL" id="JMKJ01000601">
    <property type="protein sequence ID" value="KGG50092.1"/>
    <property type="molecule type" value="Genomic_DNA"/>
</dbReference>
<evidence type="ECO:0000313" key="2">
    <source>
        <dbReference type="Proteomes" id="UP000029725"/>
    </source>
</evidence>
<evidence type="ECO:0000313" key="1">
    <source>
        <dbReference type="EMBL" id="KGG50092.1"/>
    </source>
</evidence>
<dbReference type="RefSeq" id="XP_013236519.1">
    <property type="nucleotide sequence ID" value="XM_013381065.1"/>
</dbReference>
<dbReference type="HOGENOM" id="CLU_614052_0_0_1"/>
<dbReference type="GeneID" id="25261032"/>
<comment type="caution">
    <text evidence="1">The sequence shown here is derived from an EMBL/GenBank/DDBJ whole genome shotgun (WGS) entry which is preliminary data.</text>
</comment>
<sequence>MTSIPFENILSIEFSSIFAHCELRKNPAGGLPKQTLESDFTILSPPVTSETPLPFALFDETEVVKISIEVLEEIMKNKASSVIIRFKDFSMKQFDLSEHSFSCLKQVALIKGSFEDSFAKLEDIFRVNRKSGMLKQVSTILKAFFNNIRAIGCSNQGLIFDTVKITGDSPQRVDVISSGGNFSKLIPSKARANHSLVSVSFSISKLIQFLPEYNNSQIMSIILNFDSYDEAITFCKRRYIPWVVFIKDYHYGSSAGGSGTSGSSISIKLKHVEKKLEFDFPFGDITSTIGSLVGQILDPHNSLLPISISSFEHQVISSSLISCTHHSSSEIDSSPLAQGLGSISPPSIFTSQRLSLFILNNEKAKFMHRSYLEKMMIYDFQFPILEELISLDGNEEEFKKIVHQCSEHEDSMLRWKSYISNLKARKISSYFSYGVKSDLLTFHELK</sequence>
<proteinExistence type="predicted"/>
<dbReference type="AlphaFoldDB" id="A0A098VLV7"/>
<name>A0A098VLV7_9MICR</name>
<reference evidence="1 2" key="1">
    <citation type="submission" date="2014-04" db="EMBL/GenBank/DDBJ databases">
        <title>A new species of microsporidia sheds light on the evolution of extreme parasitism.</title>
        <authorList>
            <person name="Haag K.L."/>
            <person name="James T.Y."/>
            <person name="Larsson R."/>
            <person name="Schaer T.M."/>
            <person name="Refardt D."/>
            <person name="Pombert J.-F."/>
            <person name="Ebert D."/>
        </authorList>
    </citation>
    <scope>NUCLEOTIDE SEQUENCE [LARGE SCALE GENOMIC DNA]</scope>
    <source>
        <strain evidence="1 2">UGP3</strain>
        <tissue evidence="1">Spores</tissue>
    </source>
</reference>
<accession>A0A098VLV7</accession>
<dbReference type="VEuPathDB" id="MicrosporidiaDB:DI09_8p310"/>
<keyword evidence="2" id="KW-1185">Reference proteome</keyword>
<dbReference type="Proteomes" id="UP000029725">
    <property type="component" value="Unassembled WGS sequence"/>
</dbReference>
<protein>
    <submittedName>
        <fullName evidence="1">Uncharacterized protein</fullName>
    </submittedName>
</protein>
<organism evidence="1 2">
    <name type="scientific">Mitosporidium daphniae</name>
    <dbReference type="NCBI Taxonomy" id="1485682"/>
    <lineage>
        <taxon>Eukaryota</taxon>
        <taxon>Fungi</taxon>
        <taxon>Fungi incertae sedis</taxon>
        <taxon>Microsporidia</taxon>
        <taxon>Mitosporidium</taxon>
    </lineage>
</organism>
<gene>
    <name evidence="1" type="ORF">DI09_8p310</name>
</gene>